<evidence type="ECO:0000313" key="2">
    <source>
        <dbReference type="EMBL" id="MCF3947199.1"/>
    </source>
</evidence>
<dbReference type="InterPro" id="IPR029471">
    <property type="entry name" value="HNH_5"/>
</dbReference>
<gene>
    <name evidence="2" type="ORF">L2A60_10970</name>
</gene>
<accession>A0ABS9DWZ1</accession>
<keyword evidence="2" id="KW-0255">Endonuclease</keyword>
<evidence type="ECO:0000259" key="1">
    <source>
        <dbReference type="Pfam" id="PF14279"/>
    </source>
</evidence>
<feature type="domain" description="HNH endonuclease 5" evidence="1">
    <location>
        <begin position="5"/>
        <end position="57"/>
    </location>
</feature>
<keyword evidence="2" id="KW-0540">Nuclease</keyword>
<dbReference type="GO" id="GO:0004519">
    <property type="term" value="F:endonuclease activity"/>
    <property type="evidence" value="ECO:0007669"/>
    <property type="project" value="UniProtKB-KW"/>
</dbReference>
<dbReference type="EMBL" id="JAKGBZ010000019">
    <property type="protein sequence ID" value="MCF3947199.1"/>
    <property type="molecule type" value="Genomic_DNA"/>
</dbReference>
<organism evidence="2 3">
    <name type="scientific">Acidiphilium iwatense</name>
    <dbReference type="NCBI Taxonomy" id="768198"/>
    <lineage>
        <taxon>Bacteria</taxon>
        <taxon>Pseudomonadati</taxon>
        <taxon>Pseudomonadota</taxon>
        <taxon>Alphaproteobacteria</taxon>
        <taxon>Acetobacterales</taxon>
        <taxon>Acidocellaceae</taxon>
        <taxon>Acidiphilium</taxon>
    </lineage>
</organism>
<keyword evidence="3" id="KW-1185">Reference proteome</keyword>
<proteinExistence type="predicted"/>
<name>A0ABS9DWZ1_9PROT</name>
<evidence type="ECO:0000313" key="3">
    <source>
        <dbReference type="Proteomes" id="UP001521209"/>
    </source>
</evidence>
<sequence length="397" mass="43080">MQPICAICGHRIAPADDSEEHILPGAIGGRRTVRGFLHDGCNHRSGHTWDAALEKQLRPLALHLGVKRQSGRTLRMAITTTAGENFLLNAGGQLEMSRPEIKRTPIPNGETIQVKAGSIAMARDVLEGMKRKYPKVDVDSVLAGAEVQRTYAQGVVRIDLEFGGPVSGRSLVKSALALAHDAGLPIDRCGDSLAYLREADAEPCFGYHYADDLVDGRPPATPLHCVAIDANPSTGLILGYVEYFGIHRAVVCLGRGYADERLKAIYAFDPRTGETLDVAVRLDFGVADVRAIYDYELDDAEKRQEAFGAVFGPALSDHQGAERDRVLRDSLNFAWANCGGVPDQPLTTEHLARLKELFADQATPWWKHVTGLDEPAARQLALAYISQVLAAAQSTPA</sequence>
<keyword evidence="2" id="KW-0378">Hydrolase</keyword>
<reference evidence="2 3" key="1">
    <citation type="submission" date="2022-01" db="EMBL/GenBank/DDBJ databases">
        <authorList>
            <person name="Won M."/>
            <person name="Kim S.-J."/>
            <person name="Kwon S.-W."/>
        </authorList>
    </citation>
    <scope>NUCLEOTIDE SEQUENCE [LARGE SCALE GENOMIC DNA]</scope>
    <source>
        <strain evidence="2 3">KCTC 23505</strain>
    </source>
</reference>
<comment type="caution">
    <text evidence="2">The sequence shown here is derived from an EMBL/GenBank/DDBJ whole genome shotgun (WGS) entry which is preliminary data.</text>
</comment>
<dbReference type="Pfam" id="PF14279">
    <property type="entry name" value="HNH_5"/>
    <property type="match status" value="1"/>
</dbReference>
<protein>
    <submittedName>
        <fullName evidence="2">HNH endonuclease</fullName>
    </submittedName>
</protein>
<dbReference type="Proteomes" id="UP001521209">
    <property type="component" value="Unassembled WGS sequence"/>
</dbReference>
<dbReference type="RefSeq" id="WP_235704428.1">
    <property type="nucleotide sequence ID" value="NZ_JAKGBZ010000019.1"/>
</dbReference>